<sequence length="232" mass="26646">MATYHLDITDPDTSVTYYLHDHRELKQALECLYIDEDTHPTLVESLAMFTNIDPQGLGHVQQFLSGLTGVLIEPLGEETQRWWDAGLKLPKSTFGVDEEMKRLSEMNQKLKEDPANLHYREDLATARELAESERYKATGGNPDTDPFSRTNFAWLRAYTKLNNGDIWQAPLGSAYIDLMEYAFSYFGEHEEPDQAGWEYAQSRVITDIIGPLVEDYRPKMEARFEAINMVMP</sequence>
<keyword evidence="2" id="KW-1185">Reference proteome</keyword>
<dbReference type="Proteomes" id="UP000185478">
    <property type="component" value="Chromosome"/>
</dbReference>
<gene>
    <name evidence="1" type="ORF">CAQU_03270</name>
</gene>
<evidence type="ECO:0000313" key="2">
    <source>
        <dbReference type="Proteomes" id="UP000185478"/>
    </source>
</evidence>
<dbReference type="RefSeq" id="WP_075725161.1">
    <property type="nucleotide sequence ID" value="NZ_CP009245.1"/>
</dbReference>
<proteinExistence type="predicted"/>
<dbReference type="OrthoDB" id="4428342at2"/>
<dbReference type="STRING" id="1431546.CAQU_03270"/>
<dbReference type="EMBL" id="CP009245">
    <property type="protein sequence ID" value="APT84250.1"/>
    <property type="molecule type" value="Genomic_DNA"/>
</dbReference>
<reference evidence="1 2" key="1">
    <citation type="submission" date="2014-08" db="EMBL/GenBank/DDBJ databases">
        <title>Complete genome sequence of Corynebacterium aquilae S-613T(T) (=DSM 44791(T)), isolated from the choana of a healthy golden eagle.</title>
        <authorList>
            <person name="Ruckert C."/>
            <person name="Albersmeier A."/>
            <person name="Winkler A."/>
            <person name="Kalinowski J."/>
        </authorList>
    </citation>
    <scope>NUCLEOTIDE SEQUENCE [LARGE SCALE GENOMIC DNA]</scope>
    <source>
        <strain evidence="1 2">S-613</strain>
    </source>
</reference>
<protein>
    <submittedName>
        <fullName evidence="1">Uncharacterized protein</fullName>
    </submittedName>
</protein>
<dbReference type="KEGG" id="caqu:CAQU_03270"/>
<name>A0A1L7CEE2_9CORY</name>
<dbReference type="AlphaFoldDB" id="A0A1L7CEE2"/>
<organism evidence="1 2">
    <name type="scientific">Corynebacterium aquilae DSM 44791</name>
    <dbReference type="NCBI Taxonomy" id="1431546"/>
    <lineage>
        <taxon>Bacteria</taxon>
        <taxon>Bacillati</taxon>
        <taxon>Actinomycetota</taxon>
        <taxon>Actinomycetes</taxon>
        <taxon>Mycobacteriales</taxon>
        <taxon>Corynebacteriaceae</taxon>
        <taxon>Corynebacterium</taxon>
    </lineage>
</organism>
<accession>A0A1L7CEE2</accession>
<evidence type="ECO:0000313" key="1">
    <source>
        <dbReference type="EMBL" id="APT84250.1"/>
    </source>
</evidence>